<dbReference type="UniPathway" id="UPA00135">
    <property type="reaction ID" value="UER00198"/>
</dbReference>
<dbReference type="RefSeq" id="WP_006002712.1">
    <property type="nucleotide sequence ID" value="NZ_BAET01000004.1"/>
</dbReference>
<keyword evidence="8 15" id="KW-0378">Hydrolase</keyword>
<dbReference type="InterPro" id="IPR023214">
    <property type="entry name" value="HAD_sf"/>
</dbReference>
<comment type="catalytic activity">
    <reaction evidence="13">
        <text>O-phospho-D-serine + H2O = D-serine + phosphate</text>
        <dbReference type="Rhea" id="RHEA:24873"/>
        <dbReference type="ChEBI" id="CHEBI:15377"/>
        <dbReference type="ChEBI" id="CHEBI:35247"/>
        <dbReference type="ChEBI" id="CHEBI:43474"/>
        <dbReference type="ChEBI" id="CHEBI:58680"/>
        <dbReference type="EC" id="3.1.3.3"/>
    </reaction>
</comment>
<dbReference type="EC" id="3.1.3.3" evidence="4"/>
<sequence>MTENIASYKHGLPSNARLAIAHLHTQLNDGNYLGLALAQHSSSEVLLPQHLQFETVDKSHFSDYSARHSLHAAPNEKCVIVGQAINLDLLSHIICQYFCQAQHLVIQQHYLHSEFAQQAIELTLYHNTVAANNVLLVHKPDASQQHSAAATCDSGKLQANQYSLLKASVLLTLAKDYRVDAFKISSVSLSRPGLLVMDMDSTIIDMECIDEIAILAGAGDKVRELTERAMLGELDFNQSLNARVACLQGIHVAELEKLKNRLPITPGFAHTIAILQKHGWITCIASGGFTYFANYIKDSFELTQATSNILGIEQGCLTGKIEGDIVNGEMKKQILIDTLNHYSIDPHQSIGIGDGANDLLMMSAAALGVAYKAKPKVQAGADANIVYCGFEGLLYCLQP</sequence>
<dbReference type="GO" id="GO:0005737">
    <property type="term" value="C:cytoplasm"/>
    <property type="evidence" value="ECO:0007669"/>
    <property type="project" value="TreeGrafter"/>
</dbReference>
<dbReference type="SFLD" id="SFLDG01137">
    <property type="entry name" value="C1.6.1:_Phosphoserine_Phosphat"/>
    <property type="match status" value="1"/>
</dbReference>
<evidence type="ECO:0000256" key="13">
    <source>
        <dbReference type="ARBA" id="ARBA00048523"/>
    </source>
</evidence>
<keyword evidence="6" id="KW-0028">Amino-acid biosynthesis</keyword>
<feature type="active site" description="Proton donor" evidence="14">
    <location>
        <position position="200"/>
    </location>
</feature>
<evidence type="ECO:0000256" key="3">
    <source>
        <dbReference type="ARBA" id="ARBA00009184"/>
    </source>
</evidence>
<evidence type="ECO:0000256" key="7">
    <source>
        <dbReference type="ARBA" id="ARBA00022723"/>
    </source>
</evidence>
<dbReference type="AlphaFoldDB" id="H5T836"/>
<dbReference type="InterPro" id="IPR050582">
    <property type="entry name" value="HAD-like_SerB"/>
</dbReference>
<evidence type="ECO:0000256" key="8">
    <source>
        <dbReference type="ARBA" id="ARBA00022801"/>
    </source>
</evidence>
<evidence type="ECO:0000256" key="1">
    <source>
        <dbReference type="ARBA" id="ARBA00001946"/>
    </source>
</evidence>
<dbReference type="NCBIfam" id="TIGR00338">
    <property type="entry name" value="serB"/>
    <property type="match status" value="1"/>
</dbReference>
<keyword evidence="7" id="KW-0479">Metal-binding</keyword>
<dbReference type="SFLD" id="SFLDS00003">
    <property type="entry name" value="Haloacid_Dehalogenase"/>
    <property type="match status" value="1"/>
</dbReference>
<name>H5T836_9ALTE</name>
<dbReference type="Pfam" id="PF00702">
    <property type="entry name" value="Hydrolase"/>
    <property type="match status" value="1"/>
</dbReference>
<dbReference type="GO" id="GO:0000287">
    <property type="term" value="F:magnesium ion binding"/>
    <property type="evidence" value="ECO:0007669"/>
    <property type="project" value="TreeGrafter"/>
</dbReference>
<dbReference type="EMBL" id="BAET01000004">
    <property type="protein sequence ID" value="GAB54463.1"/>
    <property type="molecule type" value="Genomic_DNA"/>
</dbReference>
<keyword evidence="9" id="KW-0460">Magnesium</keyword>
<protein>
    <recommendedName>
        <fullName evidence="5">Phosphoserine phosphatase</fullName>
        <ecNumber evidence="4">3.1.3.3</ecNumber>
    </recommendedName>
    <alternativeName>
        <fullName evidence="11">O-phosphoserine phosphohydrolase</fullName>
    </alternativeName>
</protein>
<dbReference type="OrthoDB" id="9792539at2"/>
<comment type="pathway">
    <text evidence="2">Amino-acid biosynthesis; L-serine biosynthesis; L-serine from 3-phospho-D-glycerate: step 3/3.</text>
</comment>
<dbReference type="InterPro" id="IPR036412">
    <property type="entry name" value="HAD-like_sf"/>
</dbReference>
<comment type="similarity">
    <text evidence="3">Belongs to the HAD-like hydrolase superfamily. SerB family.</text>
</comment>
<dbReference type="PANTHER" id="PTHR43344:SF2">
    <property type="entry name" value="PHOSPHOSERINE PHOSPHATASE"/>
    <property type="match status" value="1"/>
</dbReference>
<evidence type="ECO:0000256" key="6">
    <source>
        <dbReference type="ARBA" id="ARBA00022605"/>
    </source>
</evidence>
<dbReference type="SUPFAM" id="SSF56784">
    <property type="entry name" value="HAD-like"/>
    <property type="match status" value="1"/>
</dbReference>
<dbReference type="GO" id="GO:0006564">
    <property type="term" value="P:L-serine biosynthetic process"/>
    <property type="evidence" value="ECO:0007669"/>
    <property type="project" value="UniProtKB-KW"/>
</dbReference>
<proteinExistence type="inferred from homology"/>
<dbReference type="STRING" id="56804.BAE46_10650"/>
<keyword evidence="10" id="KW-0718">Serine biosynthesis</keyword>
<evidence type="ECO:0000256" key="12">
    <source>
        <dbReference type="ARBA" id="ARBA00048138"/>
    </source>
</evidence>
<dbReference type="eggNOG" id="COG0560">
    <property type="taxonomic scope" value="Bacteria"/>
</dbReference>
<evidence type="ECO:0000256" key="4">
    <source>
        <dbReference type="ARBA" id="ARBA00012640"/>
    </source>
</evidence>
<dbReference type="InterPro" id="IPR004469">
    <property type="entry name" value="PSP"/>
</dbReference>
<comment type="caution">
    <text evidence="15">The sequence shown here is derived from an EMBL/GenBank/DDBJ whole genome shotgun (WGS) entry which is preliminary data.</text>
</comment>
<evidence type="ECO:0000256" key="10">
    <source>
        <dbReference type="ARBA" id="ARBA00023299"/>
    </source>
</evidence>
<gene>
    <name evidence="15" type="primary">serB</name>
    <name evidence="15" type="ORF">GPUN_0315</name>
</gene>
<evidence type="ECO:0000256" key="2">
    <source>
        <dbReference type="ARBA" id="ARBA00005135"/>
    </source>
</evidence>
<dbReference type="Proteomes" id="UP000053586">
    <property type="component" value="Unassembled WGS sequence"/>
</dbReference>
<dbReference type="SFLD" id="SFLDG01136">
    <property type="entry name" value="C1.6:_Phosphoserine_Phosphatas"/>
    <property type="match status" value="1"/>
</dbReference>
<accession>H5T836</accession>
<evidence type="ECO:0000256" key="14">
    <source>
        <dbReference type="PIRSR" id="PIRSR604469-1"/>
    </source>
</evidence>
<dbReference type="Gene3D" id="3.40.50.1000">
    <property type="entry name" value="HAD superfamily/HAD-like"/>
    <property type="match status" value="1"/>
</dbReference>
<feature type="active site" description="Nucleophile" evidence="14">
    <location>
        <position position="198"/>
    </location>
</feature>
<comment type="cofactor">
    <cofactor evidence="1">
        <name>Mg(2+)</name>
        <dbReference type="ChEBI" id="CHEBI:18420"/>
    </cofactor>
</comment>
<dbReference type="GO" id="GO:0036424">
    <property type="term" value="F:L-phosphoserine phosphatase activity"/>
    <property type="evidence" value="ECO:0007669"/>
    <property type="project" value="InterPro"/>
</dbReference>
<dbReference type="NCBIfam" id="TIGR01488">
    <property type="entry name" value="HAD-SF-IB"/>
    <property type="match status" value="1"/>
</dbReference>
<dbReference type="SFLD" id="SFLDF00029">
    <property type="entry name" value="phosphoserine_phosphatase"/>
    <property type="match status" value="1"/>
</dbReference>
<evidence type="ECO:0000256" key="11">
    <source>
        <dbReference type="ARBA" id="ARBA00031693"/>
    </source>
</evidence>
<evidence type="ECO:0000313" key="15">
    <source>
        <dbReference type="EMBL" id="GAB54463.1"/>
    </source>
</evidence>
<dbReference type="PANTHER" id="PTHR43344">
    <property type="entry name" value="PHOSPHOSERINE PHOSPHATASE"/>
    <property type="match status" value="1"/>
</dbReference>
<evidence type="ECO:0000256" key="5">
    <source>
        <dbReference type="ARBA" id="ARBA00015196"/>
    </source>
</evidence>
<keyword evidence="16" id="KW-1185">Reference proteome</keyword>
<reference evidence="15 16" key="1">
    <citation type="journal article" date="2012" name="J. Bacteriol.">
        <title>Genome sequence of proteorhodopsin-containing sea ice bacterium Glaciecola punicea ACAM 611T.</title>
        <authorList>
            <person name="Qin Q.-L."/>
            <person name="Xie B.-B."/>
            <person name="Shu Y.-L."/>
            <person name="Rong J.-C."/>
            <person name="Zhao D.-L."/>
            <person name="Zhang X.-Y."/>
            <person name="Chen X.-L."/>
            <person name="Zhou B.-C."/>
            <person name="Zhanga Y.-Z."/>
        </authorList>
    </citation>
    <scope>NUCLEOTIDE SEQUENCE [LARGE SCALE GENOMIC DNA]</scope>
    <source>
        <strain evidence="15 16">ACAM 611</strain>
    </source>
</reference>
<evidence type="ECO:0000256" key="9">
    <source>
        <dbReference type="ARBA" id="ARBA00022842"/>
    </source>
</evidence>
<comment type="catalytic activity">
    <reaction evidence="12">
        <text>O-phospho-L-serine + H2O = L-serine + phosphate</text>
        <dbReference type="Rhea" id="RHEA:21208"/>
        <dbReference type="ChEBI" id="CHEBI:15377"/>
        <dbReference type="ChEBI" id="CHEBI:33384"/>
        <dbReference type="ChEBI" id="CHEBI:43474"/>
        <dbReference type="ChEBI" id="CHEBI:57524"/>
        <dbReference type="EC" id="3.1.3.3"/>
    </reaction>
</comment>
<reference evidence="15 16" key="2">
    <citation type="journal article" date="2017" name="Antonie Van Leeuwenhoek">
        <title>Rhizobium rhizosphaerae sp. nov., a novel species isolated from rice rhizosphere.</title>
        <authorList>
            <person name="Zhao J.J."/>
            <person name="Zhang J."/>
            <person name="Zhang R.J."/>
            <person name="Zhang C.W."/>
            <person name="Yin H.Q."/>
            <person name="Zhang X.X."/>
        </authorList>
    </citation>
    <scope>NUCLEOTIDE SEQUENCE [LARGE SCALE GENOMIC DNA]</scope>
    <source>
        <strain evidence="15 16">ACAM 611</strain>
    </source>
</reference>
<organism evidence="15 16">
    <name type="scientific">Glaciecola punicea ACAM 611</name>
    <dbReference type="NCBI Taxonomy" id="1121923"/>
    <lineage>
        <taxon>Bacteria</taxon>
        <taxon>Pseudomonadati</taxon>
        <taxon>Pseudomonadota</taxon>
        <taxon>Gammaproteobacteria</taxon>
        <taxon>Alteromonadales</taxon>
        <taxon>Alteromonadaceae</taxon>
        <taxon>Glaciecola</taxon>
    </lineage>
</organism>
<evidence type="ECO:0000313" key="16">
    <source>
        <dbReference type="Proteomes" id="UP000053586"/>
    </source>
</evidence>